<dbReference type="SUPFAM" id="SSF141371">
    <property type="entry name" value="PilZ domain-like"/>
    <property type="match status" value="1"/>
</dbReference>
<dbReference type="InterPro" id="IPR009875">
    <property type="entry name" value="PilZ_domain"/>
</dbReference>
<dbReference type="EMBL" id="BMGD01000002">
    <property type="protein sequence ID" value="GGB57311.1"/>
    <property type="molecule type" value="Genomic_DNA"/>
</dbReference>
<dbReference type="Proteomes" id="UP000614261">
    <property type="component" value="Unassembled WGS sequence"/>
</dbReference>
<dbReference type="RefSeq" id="WP_188513309.1">
    <property type="nucleotide sequence ID" value="NZ_BMGD01000002.1"/>
</dbReference>
<evidence type="ECO:0000313" key="3">
    <source>
        <dbReference type="Proteomes" id="UP000614261"/>
    </source>
</evidence>
<comment type="caution">
    <text evidence="2">The sequence shown here is derived from an EMBL/GenBank/DDBJ whole genome shotgun (WGS) entry which is preliminary data.</text>
</comment>
<keyword evidence="3" id="KW-1185">Reference proteome</keyword>
<reference evidence="3" key="1">
    <citation type="journal article" date="2019" name="Int. J. Syst. Evol. Microbiol.">
        <title>The Global Catalogue of Microorganisms (GCM) 10K type strain sequencing project: providing services to taxonomists for standard genome sequencing and annotation.</title>
        <authorList>
            <consortium name="The Broad Institute Genomics Platform"/>
            <consortium name="The Broad Institute Genome Sequencing Center for Infectious Disease"/>
            <person name="Wu L."/>
            <person name="Ma J."/>
        </authorList>
    </citation>
    <scope>NUCLEOTIDE SEQUENCE [LARGE SCALE GENOMIC DNA]</scope>
    <source>
        <strain evidence="3">CGMCC 1.12851</strain>
    </source>
</reference>
<gene>
    <name evidence="2" type="ORF">GCM10010833_10040</name>
</gene>
<proteinExistence type="predicted"/>
<organism evidence="2 3">
    <name type="scientific">Blastomonas aquatica</name>
    <dbReference type="NCBI Taxonomy" id="1510276"/>
    <lineage>
        <taxon>Bacteria</taxon>
        <taxon>Pseudomonadati</taxon>
        <taxon>Pseudomonadota</taxon>
        <taxon>Alphaproteobacteria</taxon>
        <taxon>Sphingomonadales</taxon>
        <taxon>Sphingomonadaceae</taxon>
        <taxon>Blastomonas</taxon>
    </lineage>
</organism>
<name>A0ABQ1J3T8_9SPHN</name>
<accession>A0ABQ1J3T8</accession>
<sequence>MNMPVSPKSLESKETRARDSLFLLAEMTSEGSDEVYKVKVRNLSPGGMMIESDLEVTQGQQVVATLRNIGPVRGQIAWARSGRFGVAFDREINPKQARQPVGGGGEVPRYLRTILGTSPSFPR</sequence>
<evidence type="ECO:0000313" key="2">
    <source>
        <dbReference type="EMBL" id="GGB57311.1"/>
    </source>
</evidence>
<protein>
    <recommendedName>
        <fullName evidence="1">PilZ domain-containing protein</fullName>
    </recommendedName>
</protein>
<dbReference type="Pfam" id="PF07238">
    <property type="entry name" value="PilZ"/>
    <property type="match status" value="1"/>
</dbReference>
<feature type="domain" description="PilZ" evidence="1">
    <location>
        <begin position="26"/>
        <end position="98"/>
    </location>
</feature>
<evidence type="ECO:0000259" key="1">
    <source>
        <dbReference type="Pfam" id="PF07238"/>
    </source>
</evidence>